<dbReference type="GeneTree" id="ENSGT00950000183111"/>
<evidence type="ECO:0000256" key="11">
    <source>
        <dbReference type="RuleBase" id="RU361183"/>
    </source>
</evidence>
<evidence type="ECO:0000313" key="14">
    <source>
        <dbReference type="Ensembl" id="ENSTNIP00000002046.1"/>
    </source>
</evidence>
<feature type="active site" evidence="10">
    <location>
        <position position="161"/>
    </location>
</feature>
<reference evidence="14" key="2">
    <citation type="submission" date="2025-08" db="UniProtKB">
        <authorList>
            <consortium name="Ensembl"/>
        </authorList>
    </citation>
    <scope>IDENTIFICATION</scope>
</reference>
<dbReference type="SUPFAM" id="SSF49899">
    <property type="entry name" value="Concanavalin A-like lectins/glucanases"/>
    <property type="match status" value="1"/>
</dbReference>
<dbReference type="FunFam" id="3.40.390.10:FF:000015">
    <property type="entry name" value="Meprin A subunit"/>
    <property type="match status" value="1"/>
</dbReference>
<dbReference type="GO" id="GO:0008270">
    <property type="term" value="F:zinc ion binding"/>
    <property type="evidence" value="ECO:0007669"/>
    <property type="project" value="UniProtKB-UniRule"/>
</dbReference>
<evidence type="ECO:0000256" key="2">
    <source>
        <dbReference type="ARBA" id="ARBA00022723"/>
    </source>
</evidence>
<keyword evidence="1 10" id="KW-0645">Protease</keyword>
<dbReference type="EC" id="3.4.24.-" evidence="11"/>
<evidence type="ECO:0000259" key="13">
    <source>
        <dbReference type="PROSITE" id="PS51864"/>
    </source>
</evidence>
<dbReference type="CDD" id="cd06263">
    <property type="entry name" value="MAM"/>
    <property type="match status" value="1"/>
</dbReference>
<dbReference type="InterPro" id="IPR013320">
    <property type="entry name" value="ConA-like_dom_sf"/>
</dbReference>
<dbReference type="Gene3D" id="3.40.390.10">
    <property type="entry name" value="Collagenase (Catalytic Domain)"/>
    <property type="match status" value="1"/>
</dbReference>
<evidence type="ECO:0000256" key="3">
    <source>
        <dbReference type="ARBA" id="ARBA00022729"/>
    </source>
</evidence>
<evidence type="ECO:0000259" key="12">
    <source>
        <dbReference type="PROSITE" id="PS50060"/>
    </source>
</evidence>
<dbReference type="GO" id="GO:0016020">
    <property type="term" value="C:membrane"/>
    <property type="evidence" value="ECO:0007669"/>
    <property type="project" value="InterPro"/>
</dbReference>
<dbReference type="Pfam" id="PF00629">
    <property type="entry name" value="MAM"/>
    <property type="match status" value="1"/>
</dbReference>
<dbReference type="PANTHER" id="PTHR10127:SF903">
    <property type="entry name" value="MEPRIN A SUBUNIT"/>
    <property type="match status" value="1"/>
</dbReference>
<dbReference type="PRINTS" id="PR00480">
    <property type="entry name" value="ASTACIN"/>
</dbReference>
<evidence type="ECO:0000256" key="9">
    <source>
        <dbReference type="ARBA" id="ARBA00023180"/>
    </source>
</evidence>
<dbReference type="HOGENOM" id="CLU_659807_0_0_1"/>
<keyword evidence="8" id="KW-1015">Disulfide bond</keyword>
<evidence type="ECO:0000313" key="15">
    <source>
        <dbReference type="Proteomes" id="UP000007303"/>
    </source>
</evidence>
<keyword evidence="5 10" id="KW-0862">Zinc</keyword>
<dbReference type="PROSITE" id="PS51864">
    <property type="entry name" value="ASTACIN"/>
    <property type="match status" value="1"/>
</dbReference>
<keyword evidence="3" id="KW-0732">Signal</keyword>
<dbReference type="InterPro" id="IPR024079">
    <property type="entry name" value="MetalloPept_cat_dom_sf"/>
</dbReference>
<evidence type="ECO:0000256" key="10">
    <source>
        <dbReference type="PROSITE-ProRule" id="PRU01211"/>
    </source>
</evidence>
<evidence type="ECO:0000256" key="8">
    <source>
        <dbReference type="ARBA" id="ARBA00023157"/>
    </source>
</evidence>
<keyword evidence="2 10" id="KW-0479">Metal-binding</keyword>
<organism evidence="14 15">
    <name type="scientific">Tetraodon nigroviridis</name>
    <name type="common">Spotted green pufferfish</name>
    <name type="synonym">Chelonodon nigroviridis</name>
    <dbReference type="NCBI Taxonomy" id="99883"/>
    <lineage>
        <taxon>Eukaryota</taxon>
        <taxon>Metazoa</taxon>
        <taxon>Chordata</taxon>
        <taxon>Craniata</taxon>
        <taxon>Vertebrata</taxon>
        <taxon>Euteleostomi</taxon>
        <taxon>Actinopterygii</taxon>
        <taxon>Neopterygii</taxon>
        <taxon>Teleostei</taxon>
        <taxon>Neoteleostei</taxon>
        <taxon>Acanthomorphata</taxon>
        <taxon>Eupercaria</taxon>
        <taxon>Tetraodontiformes</taxon>
        <taxon>Tetradontoidea</taxon>
        <taxon>Tetraodontidae</taxon>
        <taxon>Tetraodon</taxon>
    </lineage>
</organism>
<evidence type="ECO:0000256" key="7">
    <source>
        <dbReference type="ARBA" id="ARBA00023145"/>
    </source>
</evidence>
<evidence type="ECO:0000256" key="4">
    <source>
        <dbReference type="ARBA" id="ARBA00022801"/>
    </source>
</evidence>
<dbReference type="SMART" id="SM00137">
    <property type="entry name" value="MAM"/>
    <property type="match status" value="1"/>
</dbReference>
<feature type="binding site" evidence="10">
    <location>
        <position position="164"/>
    </location>
    <ligand>
        <name>Zn(2+)</name>
        <dbReference type="ChEBI" id="CHEBI:29105"/>
        <note>catalytic</note>
    </ligand>
</feature>
<dbReference type="InterPro" id="IPR000998">
    <property type="entry name" value="MAM_dom"/>
</dbReference>
<reference evidence="15" key="1">
    <citation type="journal article" date="2004" name="Nature">
        <title>Genome duplication in the teleost fish Tetraodon nigroviridis reveals the early vertebrate proto-karyotype.</title>
        <authorList>
            <person name="Jaillon O."/>
            <person name="Aury J.-M."/>
            <person name="Brunet F."/>
            <person name="Petit J.-L."/>
            <person name="Stange-Thomann N."/>
            <person name="Mauceli E."/>
            <person name="Bouneau L."/>
            <person name="Fischer C."/>
            <person name="Ozouf-Costaz C."/>
            <person name="Bernot A."/>
            <person name="Nicaud S."/>
            <person name="Jaffe D."/>
            <person name="Fisher S."/>
            <person name="Lutfalla G."/>
            <person name="Dossat C."/>
            <person name="Segurens B."/>
            <person name="Dasilva C."/>
            <person name="Salanoubat M."/>
            <person name="Levy M."/>
            <person name="Boudet N."/>
            <person name="Castellano S."/>
            <person name="Anthouard V."/>
            <person name="Jubin C."/>
            <person name="Castelli V."/>
            <person name="Katinka M."/>
            <person name="Vacherie B."/>
            <person name="Biemont C."/>
            <person name="Skalli Z."/>
            <person name="Cattolico L."/>
            <person name="Poulain J."/>
            <person name="De Berardinis V."/>
            <person name="Cruaud C."/>
            <person name="Duprat S."/>
            <person name="Brottier P."/>
            <person name="Coutanceau J.-P."/>
            <person name="Gouzy J."/>
            <person name="Parra G."/>
            <person name="Lardier G."/>
            <person name="Chapple C."/>
            <person name="McKernan K.J."/>
            <person name="McEwan P."/>
            <person name="Bosak S."/>
            <person name="Kellis M."/>
            <person name="Volff J.-N."/>
            <person name="Guigo R."/>
            <person name="Zody M.C."/>
            <person name="Mesirov J."/>
            <person name="Lindblad-Toh K."/>
            <person name="Birren B."/>
            <person name="Nusbaum C."/>
            <person name="Kahn D."/>
            <person name="Robinson-Rechavi M."/>
            <person name="Laudet V."/>
            <person name="Schachter V."/>
            <person name="Quetier F."/>
            <person name="Saurin W."/>
            <person name="Scarpelli C."/>
            <person name="Wincker P."/>
            <person name="Lander E.S."/>
            <person name="Weissenbach J."/>
            <person name="Roest Crollius H."/>
        </authorList>
    </citation>
    <scope>NUCLEOTIDE SEQUENCE [LARGE SCALE GENOMIC DNA]</scope>
</reference>
<evidence type="ECO:0000256" key="6">
    <source>
        <dbReference type="ARBA" id="ARBA00023049"/>
    </source>
</evidence>
<dbReference type="PROSITE" id="PS50060">
    <property type="entry name" value="MAM_2"/>
    <property type="match status" value="1"/>
</dbReference>
<protein>
    <recommendedName>
        <fullName evidence="11">Metalloendopeptidase</fullName>
        <ecNumber evidence="11">3.4.24.-</ecNumber>
    </recommendedName>
</protein>
<name>H3C1D0_TETNG</name>
<keyword evidence="6 10" id="KW-0482">Metalloprotease</keyword>
<keyword evidence="7" id="KW-0865">Zymogen</keyword>
<dbReference type="GO" id="GO:0004222">
    <property type="term" value="F:metalloendopeptidase activity"/>
    <property type="evidence" value="ECO:0007669"/>
    <property type="project" value="UniProtKB-UniRule"/>
</dbReference>
<feature type="domain" description="MAM" evidence="12">
    <location>
        <begin position="271"/>
        <end position="417"/>
    </location>
</feature>
<dbReference type="SMART" id="SM00235">
    <property type="entry name" value="ZnMc"/>
    <property type="match status" value="1"/>
</dbReference>
<feature type="binding site" evidence="10">
    <location>
        <position position="170"/>
    </location>
    <ligand>
        <name>Zn(2+)</name>
        <dbReference type="ChEBI" id="CHEBI:29105"/>
        <note>catalytic</note>
    </ligand>
</feature>
<dbReference type="AlphaFoldDB" id="H3C1D0"/>
<reference evidence="14" key="3">
    <citation type="submission" date="2025-09" db="UniProtKB">
        <authorList>
            <consortium name="Ensembl"/>
        </authorList>
    </citation>
    <scope>IDENTIFICATION</scope>
</reference>
<dbReference type="InterPro" id="IPR006026">
    <property type="entry name" value="Peptidase_Metallo"/>
</dbReference>
<accession>H3C1D0</accession>
<dbReference type="Proteomes" id="UP000007303">
    <property type="component" value="Unassembled WGS sequence"/>
</dbReference>
<dbReference type="Gene3D" id="2.60.120.200">
    <property type="match status" value="1"/>
</dbReference>
<evidence type="ECO:0000256" key="5">
    <source>
        <dbReference type="ARBA" id="ARBA00022833"/>
    </source>
</evidence>
<dbReference type="InterPro" id="IPR001506">
    <property type="entry name" value="Peptidase_M12A"/>
</dbReference>
<feature type="binding site" evidence="10">
    <location>
        <position position="160"/>
    </location>
    <ligand>
        <name>Zn(2+)</name>
        <dbReference type="ChEBI" id="CHEBI:29105"/>
        <note>catalytic</note>
    </ligand>
</feature>
<dbReference type="Pfam" id="PF01400">
    <property type="entry name" value="Astacin"/>
    <property type="match status" value="1"/>
</dbReference>
<proteinExistence type="predicted"/>
<dbReference type="GO" id="GO:0006508">
    <property type="term" value="P:proteolysis"/>
    <property type="evidence" value="ECO:0007669"/>
    <property type="project" value="UniProtKB-KW"/>
</dbReference>
<dbReference type="Ensembl" id="ENSTNIT00000000637.1">
    <property type="protein sequence ID" value="ENSTNIP00000002046.1"/>
    <property type="gene ID" value="ENSTNIG00000006408.1"/>
</dbReference>
<evidence type="ECO:0000256" key="1">
    <source>
        <dbReference type="ARBA" id="ARBA00022670"/>
    </source>
</evidence>
<comment type="cofactor">
    <cofactor evidence="10 11">
        <name>Zn(2+)</name>
        <dbReference type="ChEBI" id="CHEBI:29105"/>
    </cofactor>
    <text evidence="10 11">Binds 1 zinc ion per subunit.</text>
</comment>
<keyword evidence="4 10" id="KW-0378">Hydrolase</keyword>
<dbReference type="PANTHER" id="PTHR10127">
    <property type="entry name" value="DISCOIDIN, CUB, EGF, LAMININ , AND ZINC METALLOPROTEASE DOMAIN CONTAINING"/>
    <property type="match status" value="1"/>
</dbReference>
<keyword evidence="15" id="KW-1185">Reference proteome</keyword>
<feature type="domain" description="Peptidase M12A" evidence="13">
    <location>
        <begin position="70"/>
        <end position="264"/>
    </location>
</feature>
<keyword evidence="9" id="KW-0325">Glycoprotein</keyword>
<sequence length="417" mass="47157">MLVLAIPAKTVSKEFLSYLHFLEVKTNVRKEKDITEANEDRDDILEVSRLSFYNLFLNNAHTYPPKIQRSAVADLDSRWQSPVPYVLDKSLEMNAKGIILQAFDQFRIKSCIDFKPWDSERFFLIMKKLDGCFSYVGKVMANGQELSIGASCDSISIAEHEILHALGFYHEQSRYDRDDYVEIVFENIQSGKENNFRKVNKNDSITNGVPYDYLSVMHYGKNAFSNGIGPTIVTKDPAFQDVIGQRLEMSPSDVLELNRLYNCTSSVAFMMGCSFSGGSACEMSKCEDGDVVWTMVTQADGGPSRDHTHLPNGNGSQVPGVGYFMHANTAAGMEGDSAWLETKRLTPTRSCPVQCLQFYFCQLGNQTDQLNIWVREFQDERDQTGTLRLVDQITGAFQILHLGDKIDLWRIHHVSLN</sequence>
<comment type="caution">
    <text evidence="10">Lacks conserved residue(s) required for the propagation of feature annotation.</text>
</comment>
<dbReference type="SUPFAM" id="SSF55486">
    <property type="entry name" value="Metalloproteases ('zincins'), catalytic domain"/>
    <property type="match status" value="1"/>
</dbReference>